<dbReference type="GO" id="GO:0005634">
    <property type="term" value="C:nucleus"/>
    <property type="evidence" value="ECO:0007669"/>
    <property type="project" value="UniProtKB-SubCell"/>
</dbReference>
<keyword evidence="4" id="KW-0963">Cytoplasm</keyword>
<keyword evidence="6" id="KW-0805">Transcription regulation</keyword>
<feature type="domain" description="NOT2/NOT3/NOT5 C-terminal" evidence="12">
    <location>
        <begin position="562"/>
        <end position="684"/>
    </location>
</feature>
<feature type="region of interest" description="Disordered" evidence="10">
    <location>
        <begin position="74"/>
        <end position="97"/>
    </location>
</feature>
<dbReference type="GO" id="GO:0030015">
    <property type="term" value="C:CCR4-NOT core complex"/>
    <property type="evidence" value="ECO:0007669"/>
    <property type="project" value="InterPro"/>
</dbReference>
<feature type="domain" description="CCR4-Not complex component Not N-terminal" evidence="11">
    <location>
        <begin position="4"/>
        <end position="264"/>
    </location>
</feature>
<gene>
    <name evidence="13" type="primary">Contig15843.g16886</name>
    <name evidence="13" type="ORF">STYLEM_1037</name>
</gene>
<dbReference type="InterPro" id="IPR038635">
    <property type="entry name" value="CCR4-NOT_su2/3/5_C_sf"/>
</dbReference>
<dbReference type="AlphaFoldDB" id="A0A077ZQ95"/>
<evidence type="ECO:0000256" key="8">
    <source>
        <dbReference type="ARBA" id="ARBA00023242"/>
    </source>
</evidence>
<dbReference type="InterPro" id="IPR007282">
    <property type="entry name" value="NOT2/3/5_C"/>
</dbReference>
<protein>
    <submittedName>
        <fullName evidence="13">Not2 not3 not5 family protein</fullName>
    </submittedName>
</protein>
<dbReference type="GO" id="GO:0005737">
    <property type="term" value="C:cytoplasm"/>
    <property type="evidence" value="ECO:0007669"/>
    <property type="project" value="UniProtKB-SubCell"/>
</dbReference>
<dbReference type="GO" id="GO:0006355">
    <property type="term" value="P:regulation of DNA-templated transcription"/>
    <property type="evidence" value="ECO:0007669"/>
    <property type="project" value="InterPro"/>
</dbReference>
<evidence type="ECO:0000256" key="9">
    <source>
        <dbReference type="SAM" id="Coils"/>
    </source>
</evidence>
<evidence type="ECO:0000259" key="12">
    <source>
        <dbReference type="Pfam" id="PF04153"/>
    </source>
</evidence>
<dbReference type="Gene3D" id="2.30.30.1020">
    <property type="entry name" value="CCR4-NOT complex subunit 2/3/5, C-terminal domain"/>
    <property type="match status" value="1"/>
</dbReference>
<evidence type="ECO:0000256" key="3">
    <source>
        <dbReference type="ARBA" id="ARBA00007682"/>
    </source>
</evidence>
<dbReference type="InterPro" id="IPR040168">
    <property type="entry name" value="Not2/3/5"/>
</dbReference>
<accession>A0A077ZQ95</accession>
<evidence type="ECO:0000256" key="1">
    <source>
        <dbReference type="ARBA" id="ARBA00004123"/>
    </source>
</evidence>
<evidence type="ECO:0000256" key="7">
    <source>
        <dbReference type="ARBA" id="ARBA00023163"/>
    </source>
</evidence>
<dbReference type="EMBL" id="CCKQ01000994">
    <property type="protein sequence ID" value="CDW72083.1"/>
    <property type="molecule type" value="Genomic_DNA"/>
</dbReference>
<evidence type="ECO:0000256" key="10">
    <source>
        <dbReference type="SAM" id="MobiDB-lite"/>
    </source>
</evidence>
<keyword evidence="7" id="KW-0804">Transcription</keyword>
<reference evidence="13 14" key="1">
    <citation type="submission" date="2014-06" db="EMBL/GenBank/DDBJ databases">
        <authorList>
            <person name="Swart Estienne"/>
        </authorList>
    </citation>
    <scope>NUCLEOTIDE SEQUENCE [LARGE SCALE GENOMIC DNA]</scope>
    <source>
        <strain evidence="13 14">130c</strain>
    </source>
</reference>
<feature type="compositionally biased region" description="Polar residues" evidence="10">
    <location>
        <begin position="467"/>
        <end position="476"/>
    </location>
</feature>
<dbReference type="PANTHER" id="PTHR23326">
    <property type="entry name" value="CCR4 NOT-RELATED"/>
    <property type="match status" value="1"/>
</dbReference>
<dbReference type="OrthoDB" id="293823at2759"/>
<dbReference type="Proteomes" id="UP000039865">
    <property type="component" value="Unassembled WGS sequence"/>
</dbReference>
<feature type="compositionally biased region" description="Acidic residues" evidence="10">
    <location>
        <begin position="134"/>
        <end position="162"/>
    </location>
</feature>
<name>A0A077ZQ95_STYLE</name>
<evidence type="ECO:0000256" key="4">
    <source>
        <dbReference type="ARBA" id="ARBA00022490"/>
    </source>
</evidence>
<dbReference type="InterPro" id="IPR007207">
    <property type="entry name" value="Not_N"/>
</dbReference>
<evidence type="ECO:0000313" key="14">
    <source>
        <dbReference type="Proteomes" id="UP000039865"/>
    </source>
</evidence>
<organism evidence="13 14">
    <name type="scientific">Stylonychia lemnae</name>
    <name type="common">Ciliate</name>
    <dbReference type="NCBI Taxonomy" id="5949"/>
    <lineage>
        <taxon>Eukaryota</taxon>
        <taxon>Sar</taxon>
        <taxon>Alveolata</taxon>
        <taxon>Ciliophora</taxon>
        <taxon>Intramacronucleata</taxon>
        <taxon>Spirotrichea</taxon>
        <taxon>Stichotrichia</taxon>
        <taxon>Sporadotrichida</taxon>
        <taxon>Oxytrichidae</taxon>
        <taxon>Stylonychinae</taxon>
        <taxon>Stylonychia</taxon>
    </lineage>
</organism>
<keyword evidence="9" id="KW-0175">Coiled coil</keyword>
<keyword evidence="5" id="KW-0678">Repressor</keyword>
<feature type="compositionally biased region" description="Basic and acidic residues" evidence="10">
    <location>
        <begin position="83"/>
        <end position="97"/>
    </location>
</feature>
<evidence type="ECO:0000256" key="5">
    <source>
        <dbReference type="ARBA" id="ARBA00022491"/>
    </source>
</evidence>
<dbReference type="Pfam" id="PF04153">
    <property type="entry name" value="NOT2_3_5_C"/>
    <property type="match status" value="1"/>
</dbReference>
<keyword evidence="8" id="KW-0539">Nucleus</keyword>
<proteinExistence type="inferred from homology"/>
<feature type="region of interest" description="Disordered" evidence="10">
    <location>
        <begin position="109"/>
        <end position="168"/>
    </location>
</feature>
<feature type="region of interest" description="Disordered" evidence="10">
    <location>
        <begin position="414"/>
        <end position="495"/>
    </location>
</feature>
<dbReference type="InParanoid" id="A0A077ZQ95"/>
<evidence type="ECO:0000313" key="13">
    <source>
        <dbReference type="EMBL" id="CDW72083.1"/>
    </source>
</evidence>
<feature type="coiled-coil region" evidence="9">
    <location>
        <begin position="277"/>
        <end position="304"/>
    </location>
</feature>
<keyword evidence="14" id="KW-1185">Reference proteome</keyword>
<evidence type="ECO:0000256" key="2">
    <source>
        <dbReference type="ARBA" id="ARBA00004496"/>
    </source>
</evidence>
<comment type="subcellular location">
    <subcellularLocation>
        <location evidence="2">Cytoplasm</location>
    </subcellularLocation>
    <subcellularLocation>
        <location evidence="1">Nucleus</location>
    </subcellularLocation>
</comment>
<sequence length="715" mass="83235">MAKNQRKLQSELDKNLKAIDEVPLPQTYHAYVQGIQQLESLEAKLNNAPTQSMKEKYEIEMKKEIKKLQRVRDYFRGQMNNPDIKDKSKPQEARRRVEIEMERFRAHEKEFKKKQFSKKALQTAGHDKNNTGSDDSDLDSDYGDEDLDDDDDDDENNEDEMNEERVNQQKIKDKEYFLEVLEFLKAQASKLEIDLETLRNKKVKGPPKKQKEKQGQLNTKVVQAKRMKDKIEEITNSLEFIDILQIRNLKVLLGTYMLNTEDEGIKLPMETEIAKLMEIVENNKKIQQNNLQMLRDQQKALEIRQKVDLDKHPDVIKSYCRVEDTTIGSILDAQDYLGAWHLAIVIKEKIGQNQEREIHFLPYNNHKRDEVFKEEDQNKIAPAFTHTEIPAEPEKSFTVLRDYLASYMQKQQQFSQQPIEERKQPAAKIAPIQSQIQQQQPSTNQVRVNSQTNSQQNQANKSSTQSVNITKQGKQSISEEEEKVPPLGIQPLGGNLFPGPNPFSQLIQQQTLQHQLVDISTPTSILQPTQQDLGGSILSGLQQTANPHLDKTLQVLELLEASFRNIPQPQDQEVQEAKHPVPLKEDNMFPTVPLFNRKENFSRFDLDTLFFAFYYQQGTYQQYLAAIELKKKNWMFHKKYHTWFRKIEPGEQLPKGTQGGKYVYFEYESSWSQKVSTNTDFDDSQFENELQIDDRINSLMMTNSILQQHNLQSSL</sequence>
<evidence type="ECO:0000259" key="11">
    <source>
        <dbReference type="Pfam" id="PF04065"/>
    </source>
</evidence>
<dbReference type="Pfam" id="PF04065">
    <property type="entry name" value="Not3"/>
    <property type="match status" value="1"/>
</dbReference>
<evidence type="ECO:0000256" key="6">
    <source>
        <dbReference type="ARBA" id="ARBA00023015"/>
    </source>
</evidence>
<feature type="compositionally biased region" description="Low complexity" evidence="10">
    <location>
        <begin position="426"/>
        <end position="466"/>
    </location>
</feature>
<comment type="similarity">
    <text evidence="3">Belongs to the CNOT2/3/5 family.</text>
</comment>